<sequence length="201" mass="22503">MTILTGIILAGGQGRRMGGQDKGLVQLDGRPLYQHVLERLRPQVDIVMINANRNIDRYQLSGCRVIQDVFDDYPGPLAGIYSGLREIEGEWAVFSACDTPAIPLNFVERLMQQRGDAPAVWVRSQTRDHPTLALIHRDLRTPLGEYLQAGERRLMQFLRDQGGHAVLLDDDESLFLNVNTPDDLRDYPAGNMPDGNGRQPA</sequence>
<keyword evidence="5 8" id="KW-0460">Magnesium</keyword>
<evidence type="ECO:0000256" key="6">
    <source>
        <dbReference type="ARBA" id="ARBA00023134"/>
    </source>
</evidence>
<dbReference type="SUPFAM" id="SSF53448">
    <property type="entry name" value="Nucleotide-diphospho-sugar transferases"/>
    <property type="match status" value="1"/>
</dbReference>
<evidence type="ECO:0000313" key="9">
    <source>
        <dbReference type="EMBL" id="MSE16659.1"/>
    </source>
</evidence>
<dbReference type="GO" id="GO:0005525">
    <property type="term" value="F:GTP binding"/>
    <property type="evidence" value="ECO:0007669"/>
    <property type="project" value="UniProtKB-UniRule"/>
</dbReference>
<dbReference type="RefSeq" id="WP_010258463.1">
    <property type="nucleotide sequence ID" value="NZ_ADWZ01000015.1"/>
</dbReference>
<comment type="subunit">
    <text evidence="8">Monomer.</text>
</comment>
<evidence type="ECO:0000256" key="7">
    <source>
        <dbReference type="ARBA" id="ARBA00023150"/>
    </source>
</evidence>
<dbReference type="GO" id="GO:0005737">
    <property type="term" value="C:cytoplasm"/>
    <property type="evidence" value="ECO:0007669"/>
    <property type="project" value="UniProtKB-SubCell"/>
</dbReference>
<keyword evidence="6 8" id="KW-0342">GTP-binding</keyword>
<dbReference type="HAMAP" id="MF_00316">
    <property type="entry name" value="MobA"/>
    <property type="match status" value="1"/>
</dbReference>
<feature type="binding site" evidence="8">
    <location>
        <position position="68"/>
    </location>
    <ligand>
        <name>GTP</name>
        <dbReference type="ChEBI" id="CHEBI:37565"/>
    </ligand>
</feature>
<dbReference type="GO" id="GO:0061603">
    <property type="term" value="F:molybdenum cofactor guanylyltransferase activity"/>
    <property type="evidence" value="ECO:0007669"/>
    <property type="project" value="UniProtKB-EC"/>
</dbReference>
<comment type="cofactor">
    <cofactor evidence="8">
        <name>Mg(2+)</name>
        <dbReference type="ChEBI" id="CHEBI:18420"/>
    </cofactor>
</comment>
<dbReference type="InterPro" id="IPR029044">
    <property type="entry name" value="Nucleotide-diphossugar_trans"/>
</dbReference>
<dbReference type="InterPro" id="IPR013482">
    <property type="entry name" value="Molybde_CF_guanTrfase"/>
</dbReference>
<comment type="domain">
    <text evidence="8">The N-terminal domain determines nucleotide recognition and specific binding, while the C-terminal domain determines the specific binding to the target protein.</text>
</comment>
<feature type="binding site" evidence="8">
    <location>
        <position position="98"/>
    </location>
    <ligand>
        <name>GTP</name>
        <dbReference type="ChEBI" id="CHEBI:37565"/>
    </ligand>
</feature>
<name>A0A7X2MNX1_ENTAG</name>
<dbReference type="CDD" id="cd02503">
    <property type="entry name" value="MobA"/>
    <property type="match status" value="1"/>
</dbReference>
<comment type="subcellular location">
    <subcellularLocation>
        <location evidence="8">Cytoplasm</location>
    </subcellularLocation>
</comment>
<accession>A0A7X2MNX1</accession>
<evidence type="ECO:0000256" key="5">
    <source>
        <dbReference type="ARBA" id="ARBA00022842"/>
    </source>
</evidence>
<feature type="binding site" evidence="8">
    <location>
        <position position="50"/>
    </location>
    <ligand>
        <name>GTP</name>
        <dbReference type="ChEBI" id="CHEBI:37565"/>
    </ligand>
</feature>
<keyword evidence="2 8" id="KW-0808">Transferase</keyword>
<evidence type="ECO:0000256" key="8">
    <source>
        <dbReference type="HAMAP-Rule" id="MF_00316"/>
    </source>
</evidence>
<feature type="binding site" evidence="8">
    <location>
        <position position="22"/>
    </location>
    <ligand>
        <name>GTP</name>
        <dbReference type="ChEBI" id="CHEBI:37565"/>
    </ligand>
</feature>
<comment type="catalytic activity">
    <reaction evidence="8">
        <text>Mo-molybdopterin + GTP + H(+) = Mo-molybdopterin guanine dinucleotide + diphosphate</text>
        <dbReference type="Rhea" id="RHEA:34243"/>
        <dbReference type="ChEBI" id="CHEBI:15378"/>
        <dbReference type="ChEBI" id="CHEBI:33019"/>
        <dbReference type="ChEBI" id="CHEBI:37565"/>
        <dbReference type="ChEBI" id="CHEBI:71302"/>
        <dbReference type="ChEBI" id="CHEBI:71310"/>
        <dbReference type="EC" id="2.7.7.77"/>
    </reaction>
</comment>
<gene>
    <name evidence="8 9" type="primary">mobA</name>
    <name evidence="9" type="ORF">GKC49_16525</name>
</gene>
<evidence type="ECO:0000256" key="4">
    <source>
        <dbReference type="ARBA" id="ARBA00022741"/>
    </source>
</evidence>
<dbReference type="AlphaFoldDB" id="A0A7X2MNX1"/>
<feature type="binding site" evidence="8">
    <location>
        <position position="98"/>
    </location>
    <ligand>
        <name>Mg(2+)</name>
        <dbReference type="ChEBI" id="CHEBI:18420"/>
    </ligand>
</feature>
<dbReference type="Gene3D" id="3.90.550.10">
    <property type="entry name" value="Spore Coat Polysaccharide Biosynthesis Protein SpsA, Chain A"/>
    <property type="match status" value="1"/>
</dbReference>
<keyword evidence="4 8" id="KW-0547">Nucleotide-binding</keyword>
<comment type="similarity">
    <text evidence="8">Belongs to the MobA family.</text>
</comment>
<keyword evidence="7 8" id="KW-0501">Molybdenum cofactor biosynthesis</keyword>
<comment type="function">
    <text evidence="8">Transfers a GMP moiety from GTP to Mo-molybdopterin (Mo-MPT) cofactor (Moco or molybdenum cofactor) to form Mo-molybdopterin guanine dinucleotide (Mo-MGD) cofactor.</text>
</comment>
<evidence type="ECO:0000256" key="3">
    <source>
        <dbReference type="ARBA" id="ARBA00022723"/>
    </source>
</evidence>
<feature type="binding site" evidence="8">
    <location>
        <begin position="9"/>
        <end position="11"/>
    </location>
    <ligand>
        <name>GTP</name>
        <dbReference type="ChEBI" id="CHEBI:37565"/>
    </ligand>
</feature>
<keyword evidence="1 8" id="KW-0963">Cytoplasm</keyword>
<dbReference type="NCBIfam" id="TIGR02665">
    <property type="entry name" value="molyb_mobA"/>
    <property type="match status" value="1"/>
</dbReference>
<dbReference type="PANTHER" id="PTHR19136:SF81">
    <property type="entry name" value="MOLYBDENUM COFACTOR GUANYLYLTRANSFERASE"/>
    <property type="match status" value="1"/>
</dbReference>
<protein>
    <recommendedName>
        <fullName evidence="8">Molybdenum cofactor guanylyltransferase</fullName>
        <shortName evidence="8">MoCo guanylyltransferase</shortName>
        <ecNumber evidence="8">2.7.7.77</ecNumber>
    </recommendedName>
    <alternativeName>
        <fullName evidence="8">GTP:molybdopterin guanylyltransferase</fullName>
    </alternativeName>
    <alternativeName>
        <fullName evidence="8">Mo-MPT guanylyltransferase</fullName>
    </alternativeName>
    <alternativeName>
        <fullName evidence="8">Molybdopterin guanylyltransferase</fullName>
    </alternativeName>
    <alternativeName>
        <fullName evidence="8">Molybdopterin-guanine dinucleotide synthase</fullName>
        <shortName evidence="8">MGD synthase</shortName>
    </alternativeName>
</protein>
<dbReference type="InterPro" id="IPR025877">
    <property type="entry name" value="MobA-like_NTP_Trfase"/>
</dbReference>
<dbReference type="EC" id="2.7.7.77" evidence="8"/>
<proteinExistence type="inferred from homology"/>
<dbReference type="Proteomes" id="UP000461948">
    <property type="component" value="Unassembled WGS sequence"/>
</dbReference>
<dbReference type="EMBL" id="WKLC01000797">
    <property type="protein sequence ID" value="MSE16659.1"/>
    <property type="molecule type" value="Genomic_DNA"/>
</dbReference>
<dbReference type="GO" id="GO:0046872">
    <property type="term" value="F:metal ion binding"/>
    <property type="evidence" value="ECO:0007669"/>
    <property type="project" value="UniProtKB-KW"/>
</dbReference>
<evidence type="ECO:0000313" key="10">
    <source>
        <dbReference type="Proteomes" id="UP000461948"/>
    </source>
</evidence>
<dbReference type="GO" id="GO:1902758">
    <property type="term" value="P:bis(molybdopterin guanine dinucleotide)molybdenum biosynthetic process"/>
    <property type="evidence" value="ECO:0007669"/>
    <property type="project" value="TreeGrafter"/>
</dbReference>
<evidence type="ECO:0000256" key="1">
    <source>
        <dbReference type="ARBA" id="ARBA00022490"/>
    </source>
</evidence>
<dbReference type="PANTHER" id="PTHR19136">
    <property type="entry name" value="MOLYBDENUM COFACTOR GUANYLYLTRANSFERASE"/>
    <property type="match status" value="1"/>
</dbReference>
<evidence type="ECO:0000256" key="2">
    <source>
        <dbReference type="ARBA" id="ARBA00022679"/>
    </source>
</evidence>
<comment type="caution">
    <text evidence="9">The sequence shown here is derived from an EMBL/GenBank/DDBJ whole genome shotgun (WGS) entry which is preliminary data.</text>
</comment>
<keyword evidence="3 8" id="KW-0479">Metal-binding</keyword>
<keyword evidence="9" id="KW-0548">Nucleotidyltransferase</keyword>
<reference evidence="9 10" key="1">
    <citation type="submission" date="2019-11" db="EMBL/GenBank/DDBJ databases">
        <title>Draft Genome Sequence of Plant Growth-Promoting Rhizosphere-Associated Bacteria.</title>
        <authorList>
            <person name="Vasilyev I.Y."/>
            <person name="Radchenko V."/>
            <person name="Ilnitskaya E.V."/>
        </authorList>
    </citation>
    <scope>NUCLEOTIDE SEQUENCE [LARGE SCALE GENOMIC DNA]</scope>
    <source>
        <strain evidence="9 10">VRA_MhP_f</strain>
    </source>
</reference>
<dbReference type="Pfam" id="PF12804">
    <property type="entry name" value="NTP_transf_3"/>
    <property type="match status" value="1"/>
</dbReference>
<organism evidence="9 10">
    <name type="scientific">Enterobacter agglomerans</name>
    <name type="common">Erwinia herbicola</name>
    <name type="synonym">Pantoea agglomerans</name>
    <dbReference type="NCBI Taxonomy" id="549"/>
    <lineage>
        <taxon>Bacteria</taxon>
        <taxon>Pseudomonadati</taxon>
        <taxon>Pseudomonadota</taxon>
        <taxon>Gammaproteobacteria</taxon>
        <taxon>Enterobacterales</taxon>
        <taxon>Erwiniaceae</taxon>
        <taxon>Pantoea</taxon>
        <taxon>Pantoea agglomerans group</taxon>
    </lineage>
</organism>